<gene>
    <name evidence="2" type="ORF">SAMN05421640_0874</name>
</gene>
<dbReference type="EMBL" id="FZPD01000002">
    <property type="protein sequence ID" value="SNS69233.1"/>
    <property type="molecule type" value="Genomic_DNA"/>
</dbReference>
<dbReference type="InterPro" id="IPR041049">
    <property type="entry name" value="DUF5615"/>
</dbReference>
<name>A0A239GL79_EKHLU</name>
<reference evidence="2 3" key="1">
    <citation type="submission" date="2017-06" db="EMBL/GenBank/DDBJ databases">
        <authorList>
            <person name="Kim H.J."/>
            <person name="Triplett B.A."/>
        </authorList>
    </citation>
    <scope>NUCLEOTIDE SEQUENCE [LARGE SCALE GENOMIC DNA]</scope>
    <source>
        <strain evidence="2 3">DSM 19307</strain>
    </source>
</reference>
<keyword evidence="3" id="KW-1185">Reference proteome</keyword>
<proteinExistence type="predicted"/>
<feature type="domain" description="DUF5615" evidence="1">
    <location>
        <begin position="9"/>
        <end position="117"/>
    </location>
</feature>
<dbReference type="Pfam" id="PF18480">
    <property type="entry name" value="DUF5615"/>
    <property type="match status" value="1"/>
</dbReference>
<dbReference type="Proteomes" id="UP000198393">
    <property type="component" value="Unassembled WGS sequence"/>
</dbReference>
<accession>A0A239GL79</accession>
<dbReference type="AlphaFoldDB" id="A0A239GL79"/>
<evidence type="ECO:0000313" key="2">
    <source>
        <dbReference type="EMBL" id="SNS69233.1"/>
    </source>
</evidence>
<protein>
    <recommendedName>
        <fullName evidence="1">DUF5615 domain-containing protein</fullName>
    </recommendedName>
</protein>
<sequence length="127" mass="14942">MTKCFLKVKFIIDENISPQVAVIFRSHGLHAYHINEMKSNKKQRVKDDQLRSLTIHKGYIIVTKDDDFVKSFVSRKIPEKLIFVYGLEQKESLLTRMEEVIPDLTPLLEKHDFIEINAHEVRFPFAD</sequence>
<evidence type="ECO:0000259" key="1">
    <source>
        <dbReference type="Pfam" id="PF18480"/>
    </source>
</evidence>
<evidence type="ECO:0000313" key="3">
    <source>
        <dbReference type="Proteomes" id="UP000198393"/>
    </source>
</evidence>
<organism evidence="2 3">
    <name type="scientific">Ekhidna lutea</name>
    <dbReference type="NCBI Taxonomy" id="447679"/>
    <lineage>
        <taxon>Bacteria</taxon>
        <taxon>Pseudomonadati</taxon>
        <taxon>Bacteroidota</taxon>
        <taxon>Cytophagia</taxon>
        <taxon>Cytophagales</taxon>
        <taxon>Reichenbachiellaceae</taxon>
        <taxon>Ekhidna</taxon>
    </lineage>
</organism>